<dbReference type="InterPro" id="IPR026956">
    <property type="entry name" value="D-ser_dehydrat-like_dom"/>
</dbReference>
<feature type="domain" description="D-serine dehydratase-like" evidence="1">
    <location>
        <begin position="270"/>
        <end position="385"/>
    </location>
</feature>
<keyword evidence="3" id="KW-1185">Reference proteome</keyword>
<dbReference type="PANTHER" id="PTHR28004">
    <property type="entry name" value="ZGC:162816-RELATED"/>
    <property type="match status" value="1"/>
</dbReference>
<dbReference type="Pfam" id="PF14031">
    <property type="entry name" value="D-ser_dehydrat"/>
    <property type="match status" value="1"/>
</dbReference>
<dbReference type="InterPro" id="IPR001608">
    <property type="entry name" value="Ala_racemase_N"/>
</dbReference>
<accession>A0A9K3L6U9</accession>
<proteinExistence type="predicted"/>
<reference evidence="2" key="1">
    <citation type="journal article" date="2021" name="Sci. Rep.">
        <title>Diploid genomic architecture of Nitzschia inconspicua, an elite biomass production diatom.</title>
        <authorList>
            <person name="Oliver A."/>
            <person name="Podell S."/>
            <person name="Pinowska A."/>
            <person name="Traller J.C."/>
            <person name="Smith S.R."/>
            <person name="McClure R."/>
            <person name="Beliaev A."/>
            <person name="Bohutskyi P."/>
            <person name="Hill E.A."/>
            <person name="Rabines A."/>
            <person name="Zheng H."/>
            <person name="Allen L.Z."/>
            <person name="Kuo A."/>
            <person name="Grigoriev I.V."/>
            <person name="Allen A.E."/>
            <person name="Hazlebeck D."/>
            <person name="Allen E.E."/>
        </authorList>
    </citation>
    <scope>NUCLEOTIDE SEQUENCE</scope>
    <source>
        <strain evidence="2">Hildebrandi</strain>
    </source>
</reference>
<reference evidence="2" key="2">
    <citation type="submission" date="2021-04" db="EMBL/GenBank/DDBJ databases">
        <authorList>
            <person name="Podell S."/>
        </authorList>
    </citation>
    <scope>NUCLEOTIDE SEQUENCE</scope>
    <source>
        <strain evidence="2">Hildebrandi</strain>
    </source>
</reference>
<dbReference type="GO" id="GO:0008721">
    <property type="term" value="F:D-serine ammonia-lyase activity"/>
    <property type="evidence" value="ECO:0007669"/>
    <property type="project" value="TreeGrafter"/>
</dbReference>
<gene>
    <name evidence="2" type="ORF">IV203_000870</name>
</gene>
<dbReference type="EMBL" id="JAGRRH010000015">
    <property type="protein sequence ID" value="KAG7356184.1"/>
    <property type="molecule type" value="Genomic_DNA"/>
</dbReference>
<comment type="caution">
    <text evidence="2">The sequence shown here is derived from an EMBL/GenBank/DDBJ whole genome shotgun (WGS) entry which is preliminary data.</text>
</comment>
<evidence type="ECO:0000313" key="2">
    <source>
        <dbReference type="EMBL" id="KAG7356184.1"/>
    </source>
</evidence>
<evidence type="ECO:0000259" key="1">
    <source>
        <dbReference type="SMART" id="SM01119"/>
    </source>
</evidence>
<organism evidence="2 3">
    <name type="scientific">Nitzschia inconspicua</name>
    <dbReference type="NCBI Taxonomy" id="303405"/>
    <lineage>
        <taxon>Eukaryota</taxon>
        <taxon>Sar</taxon>
        <taxon>Stramenopiles</taxon>
        <taxon>Ochrophyta</taxon>
        <taxon>Bacillariophyta</taxon>
        <taxon>Bacillariophyceae</taxon>
        <taxon>Bacillariophycidae</taxon>
        <taxon>Bacillariales</taxon>
        <taxon>Bacillariaceae</taxon>
        <taxon>Nitzschia</taxon>
    </lineage>
</organism>
<dbReference type="PANTHER" id="PTHR28004:SF2">
    <property type="entry name" value="D-SERINE DEHYDRATASE"/>
    <property type="match status" value="1"/>
</dbReference>
<dbReference type="SMART" id="SM01119">
    <property type="entry name" value="D-ser_dehydrat"/>
    <property type="match status" value="1"/>
</dbReference>
<dbReference type="Proteomes" id="UP000693970">
    <property type="component" value="Unassembled WGS sequence"/>
</dbReference>
<protein>
    <submittedName>
        <fullName evidence="2">Alanine racemase domain protein</fullName>
    </submittedName>
</protein>
<dbReference type="AlphaFoldDB" id="A0A9K3L6U9"/>
<dbReference type="GO" id="GO:0036088">
    <property type="term" value="P:D-serine catabolic process"/>
    <property type="evidence" value="ECO:0007669"/>
    <property type="project" value="TreeGrafter"/>
</dbReference>
<sequence length="394" mass="44095">MDYISLPASLRITTPTLIVDKERCLRNIKRMADKAKAAHITFRPHCKTHASLEIGTWLQQEANVSKITVSSLTMAKYFATTFSDITVAFPVNVLEIDTINEIISRPCDDCFPQLNVIVESPEVVTFLQRHLVGMVGVYIKVDVGYGRTGIPAQDFDRVDRILHYLLDPEYKTKLKFLGFLAHAGHSYSCRSKDELLSIYNSSKKLLLALKEQCQGKYPDITFDLSIGDTPTCSVIDPGDLQDIQEMRPGNFVFYDVEQAEIGSCGYDDVAVAVACPIVAKHPDRREIILYGGGVHFSKDRWVDPDKSGRVVFGQVVRSIPGEPLRWGSVIDGMYLRSCSQEHGIVVVPPEEDFDSYQIGEIMKVLPVHSCMTANVMSNKGYVTCDGERISRMKD</sequence>
<dbReference type="InterPro" id="IPR051466">
    <property type="entry name" value="D-amino_acid_metab_enzyme"/>
</dbReference>
<name>A0A9K3L6U9_9STRA</name>
<dbReference type="Pfam" id="PF01168">
    <property type="entry name" value="Ala_racemase_N"/>
    <property type="match status" value="1"/>
</dbReference>
<dbReference type="OrthoDB" id="20198at2759"/>
<evidence type="ECO:0000313" key="3">
    <source>
        <dbReference type="Proteomes" id="UP000693970"/>
    </source>
</evidence>